<feature type="transmembrane region" description="Helical" evidence="16">
    <location>
        <begin position="396"/>
        <end position="420"/>
    </location>
</feature>
<gene>
    <name evidence="18" type="primary">ctaD</name>
    <name evidence="18" type="ORF">Poly30_37820</name>
</gene>
<evidence type="ECO:0000256" key="11">
    <source>
        <dbReference type="ARBA" id="ARBA00023004"/>
    </source>
</evidence>
<dbReference type="UniPathway" id="UPA00705"/>
<dbReference type="GO" id="GO:0006119">
    <property type="term" value="P:oxidative phosphorylation"/>
    <property type="evidence" value="ECO:0007669"/>
    <property type="project" value="UniProtKB-UniPathway"/>
</dbReference>
<comment type="function">
    <text evidence="16">Cytochrome c oxidase is the component of the respiratory chain that catalyzes the reduction of oxygen to water. Subunits 1-3 form the functional core of the enzyme complex. CO I is the catalytic subunit of the enzyme. Electrons originating in cytochrome c are transferred via the copper A center of subunit 2 and heme A of subunit 1 to the bimetallic center formed by heme A3 and copper B.</text>
</comment>
<evidence type="ECO:0000256" key="8">
    <source>
        <dbReference type="ARBA" id="ARBA00022967"/>
    </source>
</evidence>
<comment type="subcellular location">
    <subcellularLocation>
        <location evidence="16">Cell membrane</location>
        <topology evidence="16">Multi-pass membrane protein</topology>
    </subcellularLocation>
    <subcellularLocation>
        <location evidence="1">Membrane</location>
        <topology evidence="1">Multi-pass membrane protein</topology>
    </subcellularLocation>
</comment>
<evidence type="ECO:0000256" key="4">
    <source>
        <dbReference type="ARBA" id="ARBA00022617"/>
    </source>
</evidence>
<dbReference type="InterPro" id="IPR036927">
    <property type="entry name" value="Cyt_c_oxase-like_su1_sf"/>
</dbReference>
<keyword evidence="16" id="KW-1003">Cell membrane</keyword>
<dbReference type="Proteomes" id="UP000320390">
    <property type="component" value="Chromosome"/>
</dbReference>
<feature type="transmembrane region" description="Helical" evidence="16">
    <location>
        <begin position="362"/>
        <end position="384"/>
    </location>
</feature>
<protein>
    <recommendedName>
        <fullName evidence="16">Cytochrome c oxidase subunit 1</fullName>
        <ecNumber evidence="16">7.1.1.9</ecNumber>
    </recommendedName>
</protein>
<feature type="transmembrane region" description="Helical" evidence="16">
    <location>
        <begin position="167"/>
        <end position="190"/>
    </location>
</feature>
<dbReference type="PANTHER" id="PTHR10422:SF18">
    <property type="entry name" value="CYTOCHROME C OXIDASE SUBUNIT 1"/>
    <property type="match status" value="1"/>
</dbReference>
<feature type="transmembrane region" description="Helical" evidence="16">
    <location>
        <begin position="254"/>
        <end position="278"/>
    </location>
</feature>
<evidence type="ECO:0000313" key="18">
    <source>
        <dbReference type="EMBL" id="QDV08246.1"/>
    </source>
</evidence>
<dbReference type="PROSITE" id="PS00077">
    <property type="entry name" value="COX1_CUB"/>
    <property type="match status" value="1"/>
</dbReference>
<evidence type="ECO:0000256" key="7">
    <source>
        <dbReference type="ARBA" id="ARBA00022723"/>
    </source>
</evidence>
<dbReference type="GO" id="GO:0046872">
    <property type="term" value="F:metal ion binding"/>
    <property type="evidence" value="ECO:0007669"/>
    <property type="project" value="UniProtKB-KW"/>
</dbReference>
<dbReference type="GO" id="GO:0005886">
    <property type="term" value="C:plasma membrane"/>
    <property type="evidence" value="ECO:0007669"/>
    <property type="project" value="UniProtKB-SubCell"/>
</dbReference>
<keyword evidence="13 16" id="KW-0472">Membrane</keyword>
<feature type="domain" description="Cytochrome oxidase subunit I profile" evidence="17">
    <location>
        <begin position="33"/>
        <end position="535"/>
    </location>
</feature>
<feature type="transmembrane region" description="Helical" evidence="16">
    <location>
        <begin position="210"/>
        <end position="234"/>
    </location>
</feature>
<feature type="transmembrane region" description="Helical" evidence="16">
    <location>
        <begin position="84"/>
        <end position="112"/>
    </location>
</feature>
<feature type="transmembrane region" description="Helical" evidence="16">
    <location>
        <begin position="473"/>
        <end position="496"/>
    </location>
</feature>
<evidence type="ECO:0000256" key="15">
    <source>
        <dbReference type="RuleBase" id="RU000370"/>
    </source>
</evidence>
<evidence type="ECO:0000256" key="14">
    <source>
        <dbReference type="ARBA" id="ARBA00047816"/>
    </source>
</evidence>
<dbReference type="Pfam" id="PF00115">
    <property type="entry name" value="COX1"/>
    <property type="match status" value="1"/>
</dbReference>
<comment type="similarity">
    <text evidence="15">Belongs to the heme-copper respiratory oxidase family.</text>
</comment>
<dbReference type="PROSITE" id="PS50855">
    <property type="entry name" value="COX1"/>
    <property type="match status" value="1"/>
</dbReference>
<keyword evidence="3 15" id="KW-0813">Transport</keyword>
<dbReference type="GO" id="GO:0020037">
    <property type="term" value="F:heme binding"/>
    <property type="evidence" value="ECO:0007669"/>
    <property type="project" value="InterPro"/>
</dbReference>
<dbReference type="GO" id="GO:0004129">
    <property type="term" value="F:cytochrome-c oxidase activity"/>
    <property type="evidence" value="ECO:0007669"/>
    <property type="project" value="UniProtKB-EC"/>
</dbReference>
<name>A0A518EVX9_9BACT</name>
<comment type="catalytic activity">
    <reaction evidence="14 16">
        <text>4 Fe(II)-[cytochrome c] + O2 + 8 H(+)(in) = 4 Fe(III)-[cytochrome c] + 2 H2O + 4 H(+)(out)</text>
        <dbReference type="Rhea" id="RHEA:11436"/>
        <dbReference type="Rhea" id="RHEA-COMP:10350"/>
        <dbReference type="Rhea" id="RHEA-COMP:14399"/>
        <dbReference type="ChEBI" id="CHEBI:15377"/>
        <dbReference type="ChEBI" id="CHEBI:15378"/>
        <dbReference type="ChEBI" id="CHEBI:15379"/>
        <dbReference type="ChEBI" id="CHEBI:29033"/>
        <dbReference type="ChEBI" id="CHEBI:29034"/>
        <dbReference type="EC" id="7.1.1.9"/>
    </reaction>
</comment>
<keyword evidence="10 16" id="KW-1133">Transmembrane helix</keyword>
<keyword evidence="8" id="KW-1278">Translocase</keyword>
<dbReference type="SUPFAM" id="SSF81442">
    <property type="entry name" value="Cytochrome c oxidase subunit I-like"/>
    <property type="match status" value="1"/>
</dbReference>
<keyword evidence="11 16" id="KW-0408">Iron</keyword>
<dbReference type="EC" id="7.1.1.9" evidence="16"/>
<evidence type="ECO:0000256" key="3">
    <source>
        <dbReference type="ARBA" id="ARBA00022448"/>
    </source>
</evidence>
<keyword evidence="12 16" id="KW-0186">Copper</keyword>
<evidence type="ECO:0000256" key="13">
    <source>
        <dbReference type="ARBA" id="ARBA00023136"/>
    </source>
</evidence>
<evidence type="ECO:0000259" key="17">
    <source>
        <dbReference type="PROSITE" id="PS50855"/>
    </source>
</evidence>
<dbReference type="PANTHER" id="PTHR10422">
    <property type="entry name" value="CYTOCHROME C OXIDASE SUBUNIT 1"/>
    <property type="match status" value="1"/>
</dbReference>
<dbReference type="EMBL" id="CP036434">
    <property type="protein sequence ID" value="QDV08246.1"/>
    <property type="molecule type" value="Genomic_DNA"/>
</dbReference>
<dbReference type="GO" id="GO:0015990">
    <property type="term" value="P:electron transport coupled proton transport"/>
    <property type="evidence" value="ECO:0007669"/>
    <property type="project" value="InterPro"/>
</dbReference>
<feature type="transmembrane region" description="Helical" evidence="16">
    <location>
        <begin position="290"/>
        <end position="311"/>
    </location>
</feature>
<keyword evidence="18" id="KW-0560">Oxidoreductase</keyword>
<dbReference type="GO" id="GO:0016491">
    <property type="term" value="F:oxidoreductase activity"/>
    <property type="evidence" value="ECO:0007669"/>
    <property type="project" value="UniProtKB-KW"/>
</dbReference>
<dbReference type="InterPro" id="IPR023615">
    <property type="entry name" value="Cyt_c_Oxase_su1_BS"/>
</dbReference>
<keyword evidence="19" id="KW-1185">Reference proteome</keyword>
<dbReference type="InterPro" id="IPR014241">
    <property type="entry name" value="Cyt_c_oxidase_su1_bac"/>
</dbReference>
<keyword evidence="5 15" id="KW-0679">Respiratory chain</keyword>
<comment type="pathway">
    <text evidence="2 16">Energy metabolism; oxidative phosphorylation.</text>
</comment>
<proteinExistence type="inferred from homology"/>
<dbReference type="InterPro" id="IPR023616">
    <property type="entry name" value="Cyt_c_oxase-like_su1_dom"/>
</dbReference>
<accession>A0A518EVX9</accession>
<dbReference type="OrthoDB" id="9759913at2"/>
<evidence type="ECO:0000256" key="9">
    <source>
        <dbReference type="ARBA" id="ARBA00022982"/>
    </source>
</evidence>
<evidence type="ECO:0000256" key="6">
    <source>
        <dbReference type="ARBA" id="ARBA00022692"/>
    </source>
</evidence>
<feature type="transmembrane region" description="Helical" evidence="16">
    <location>
        <begin position="124"/>
        <end position="144"/>
    </location>
</feature>
<evidence type="ECO:0000256" key="2">
    <source>
        <dbReference type="ARBA" id="ARBA00004673"/>
    </source>
</evidence>
<evidence type="ECO:0000256" key="12">
    <source>
        <dbReference type="ARBA" id="ARBA00023008"/>
    </source>
</evidence>
<evidence type="ECO:0000256" key="1">
    <source>
        <dbReference type="ARBA" id="ARBA00004141"/>
    </source>
</evidence>
<dbReference type="AlphaFoldDB" id="A0A518EVX9"/>
<feature type="transmembrane region" description="Helical" evidence="16">
    <location>
        <begin position="432"/>
        <end position="453"/>
    </location>
</feature>
<sequence length="564" mass="62856">MTQVDIAPSQVQGRPVQHLEKNYINHSSGISSWLLTLDHKRIGLMYLVGISVSFFLGGLFALGIRLELFAPGMQFMDAATYNKVFTLHGAVMVFLFIIPGIPAALGNVVLPLMLGAKDVAFPRLNLSSFYLWIAGATFFLYTLFSKQLDTGWTFYTPYSSSYSDTSVISATFGVFLLGFSSIFTGLNFLVTIHKMRPPGMTWHKLPLFLWGMYGTAIMQLLATPVLGITLLLLVMETTLGIGIFDPKKGGDPVLYQHFFWFYSHPAVYIMILPAMAVVSEIIATFSRKHIFGYKMIAYSSVSIALLSFLVWGHHMFVSSESTLATLIFSAITFTIAIPSAIKVFNWLATLYKGSVSLGTPMLYALEFIWLFTIGGLTGLFLGVLSTDVMLHDTYFVVAHFHYVMVGGTLFAFFAGLHYWWPKMTGKMYSETTGRIASVIAFVGFNLAFFPQFIMGSRGMPRRYADYKPDFELYHQLSTVGTLVLGVGIALLTYNLIRSIFSGKKAPANPWGSATIEWECPSPPPHHNFDHPPLATDPYDMERVEWDEEVQGFVPVVGRRAPVAH</sequence>
<dbReference type="RefSeq" id="WP_145200548.1">
    <property type="nucleotide sequence ID" value="NZ_CP036434.1"/>
</dbReference>
<dbReference type="NCBIfam" id="TIGR02891">
    <property type="entry name" value="CtaD_CoxA"/>
    <property type="match status" value="1"/>
</dbReference>
<organism evidence="18 19">
    <name type="scientific">Saltatorellus ferox</name>
    <dbReference type="NCBI Taxonomy" id="2528018"/>
    <lineage>
        <taxon>Bacteria</taxon>
        <taxon>Pseudomonadati</taxon>
        <taxon>Planctomycetota</taxon>
        <taxon>Planctomycetia</taxon>
        <taxon>Planctomycetia incertae sedis</taxon>
        <taxon>Saltatorellus</taxon>
    </lineage>
</organism>
<feature type="transmembrane region" description="Helical" evidence="16">
    <location>
        <begin position="44"/>
        <end position="64"/>
    </location>
</feature>
<keyword evidence="6 15" id="KW-0812">Transmembrane</keyword>
<keyword evidence="7 16" id="KW-0479">Metal-binding</keyword>
<dbReference type="Gene3D" id="1.20.210.10">
    <property type="entry name" value="Cytochrome c oxidase-like, subunit I domain"/>
    <property type="match status" value="1"/>
</dbReference>
<evidence type="ECO:0000256" key="16">
    <source>
        <dbReference type="RuleBase" id="RU363061"/>
    </source>
</evidence>
<keyword evidence="4 15" id="KW-0349">Heme</keyword>
<dbReference type="InterPro" id="IPR000883">
    <property type="entry name" value="Cyt_C_Oxase_1"/>
</dbReference>
<feature type="transmembrane region" description="Helical" evidence="16">
    <location>
        <begin position="323"/>
        <end position="341"/>
    </location>
</feature>
<dbReference type="PRINTS" id="PR01165">
    <property type="entry name" value="CYCOXIDASEI"/>
</dbReference>
<reference evidence="18 19" key="1">
    <citation type="submission" date="2019-02" db="EMBL/GenBank/DDBJ databases">
        <title>Deep-cultivation of Planctomycetes and their phenomic and genomic characterization uncovers novel biology.</title>
        <authorList>
            <person name="Wiegand S."/>
            <person name="Jogler M."/>
            <person name="Boedeker C."/>
            <person name="Pinto D."/>
            <person name="Vollmers J."/>
            <person name="Rivas-Marin E."/>
            <person name="Kohn T."/>
            <person name="Peeters S.H."/>
            <person name="Heuer A."/>
            <person name="Rast P."/>
            <person name="Oberbeckmann S."/>
            <person name="Bunk B."/>
            <person name="Jeske O."/>
            <person name="Meyerdierks A."/>
            <person name="Storesund J.E."/>
            <person name="Kallscheuer N."/>
            <person name="Luecker S."/>
            <person name="Lage O.M."/>
            <person name="Pohl T."/>
            <person name="Merkel B.J."/>
            <person name="Hornburger P."/>
            <person name="Mueller R.-W."/>
            <person name="Bruemmer F."/>
            <person name="Labrenz M."/>
            <person name="Spormann A.M."/>
            <person name="Op den Camp H."/>
            <person name="Overmann J."/>
            <person name="Amann R."/>
            <person name="Jetten M.S.M."/>
            <person name="Mascher T."/>
            <person name="Medema M.H."/>
            <person name="Devos D.P."/>
            <person name="Kaster A.-K."/>
            <person name="Ovreas L."/>
            <person name="Rohde M."/>
            <person name="Galperin M.Y."/>
            <person name="Jogler C."/>
        </authorList>
    </citation>
    <scope>NUCLEOTIDE SEQUENCE [LARGE SCALE GENOMIC DNA]</scope>
    <source>
        <strain evidence="18 19">Poly30</strain>
    </source>
</reference>
<keyword evidence="9 15" id="KW-0249">Electron transport</keyword>
<evidence type="ECO:0000256" key="5">
    <source>
        <dbReference type="ARBA" id="ARBA00022660"/>
    </source>
</evidence>
<evidence type="ECO:0000256" key="10">
    <source>
        <dbReference type="ARBA" id="ARBA00022989"/>
    </source>
</evidence>
<dbReference type="GO" id="GO:0022904">
    <property type="term" value="P:respiratory electron transport chain"/>
    <property type="evidence" value="ECO:0007669"/>
    <property type="project" value="TreeGrafter"/>
</dbReference>
<evidence type="ECO:0000313" key="19">
    <source>
        <dbReference type="Proteomes" id="UP000320390"/>
    </source>
</evidence>